<dbReference type="PROSITE" id="PS50082">
    <property type="entry name" value="WD_REPEATS_2"/>
    <property type="match status" value="4"/>
</dbReference>
<dbReference type="InterPro" id="IPR020472">
    <property type="entry name" value="WD40_PAC1"/>
</dbReference>
<feature type="repeat" description="WD" evidence="6">
    <location>
        <begin position="71"/>
        <end position="112"/>
    </location>
</feature>
<dbReference type="PANTHER" id="PTHR22842">
    <property type="entry name" value="WD40 REPEAT PROTEIN"/>
    <property type="match status" value="1"/>
</dbReference>
<dbReference type="GO" id="GO:0005737">
    <property type="term" value="C:cytoplasm"/>
    <property type="evidence" value="ECO:0007669"/>
    <property type="project" value="UniProtKB-SubCell"/>
</dbReference>
<evidence type="ECO:0000256" key="6">
    <source>
        <dbReference type="PROSITE-ProRule" id="PRU00221"/>
    </source>
</evidence>
<evidence type="ECO:0000256" key="5">
    <source>
        <dbReference type="ARBA" id="ARBA00038145"/>
    </source>
</evidence>
<dbReference type="EMBL" id="MU005792">
    <property type="protein sequence ID" value="KAF2702814.1"/>
    <property type="molecule type" value="Genomic_DNA"/>
</dbReference>
<dbReference type="InterPro" id="IPR015943">
    <property type="entry name" value="WD40/YVTN_repeat-like_dom_sf"/>
</dbReference>
<organism evidence="7 8">
    <name type="scientific">Pleomassaria siparia CBS 279.74</name>
    <dbReference type="NCBI Taxonomy" id="1314801"/>
    <lineage>
        <taxon>Eukaryota</taxon>
        <taxon>Fungi</taxon>
        <taxon>Dikarya</taxon>
        <taxon>Ascomycota</taxon>
        <taxon>Pezizomycotina</taxon>
        <taxon>Dothideomycetes</taxon>
        <taxon>Pleosporomycetidae</taxon>
        <taxon>Pleosporales</taxon>
        <taxon>Pleomassariaceae</taxon>
        <taxon>Pleomassaria</taxon>
    </lineage>
</organism>
<proteinExistence type="inferred from homology"/>
<dbReference type="PANTHER" id="PTHR22842:SF3">
    <property type="entry name" value="WD REPEAT DOMAIN-CONTAINING PROTEIN 83"/>
    <property type="match status" value="1"/>
</dbReference>
<evidence type="ECO:0000256" key="2">
    <source>
        <dbReference type="ARBA" id="ARBA00022490"/>
    </source>
</evidence>
<keyword evidence="2" id="KW-0963">Cytoplasm</keyword>
<reference evidence="7" key="1">
    <citation type="journal article" date="2020" name="Stud. Mycol.">
        <title>101 Dothideomycetes genomes: a test case for predicting lifestyles and emergence of pathogens.</title>
        <authorList>
            <person name="Haridas S."/>
            <person name="Albert R."/>
            <person name="Binder M."/>
            <person name="Bloem J."/>
            <person name="Labutti K."/>
            <person name="Salamov A."/>
            <person name="Andreopoulos B."/>
            <person name="Baker S."/>
            <person name="Barry K."/>
            <person name="Bills G."/>
            <person name="Bluhm B."/>
            <person name="Cannon C."/>
            <person name="Castanera R."/>
            <person name="Culley D."/>
            <person name="Daum C."/>
            <person name="Ezra D."/>
            <person name="Gonzalez J."/>
            <person name="Henrissat B."/>
            <person name="Kuo A."/>
            <person name="Liang C."/>
            <person name="Lipzen A."/>
            <person name="Lutzoni F."/>
            <person name="Magnuson J."/>
            <person name="Mondo S."/>
            <person name="Nolan M."/>
            <person name="Ohm R."/>
            <person name="Pangilinan J."/>
            <person name="Park H.-J."/>
            <person name="Ramirez L."/>
            <person name="Alfaro M."/>
            <person name="Sun H."/>
            <person name="Tritt A."/>
            <person name="Yoshinaga Y."/>
            <person name="Zwiers L.-H."/>
            <person name="Turgeon B."/>
            <person name="Goodwin S."/>
            <person name="Spatafora J."/>
            <person name="Crous P."/>
            <person name="Grigoriev I."/>
        </authorList>
    </citation>
    <scope>NUCLEOTIDE SEQUENCE</scope>
    <source>
        <strain evidence="7">CBS 279.74</strain>
    </source>
</reference>
<accession>A0A6G1JQA9</accession>
<dbReference type="InterPro" id="IPR051980">
    <property type="entry name" value="WD_repeat_MORG1"/>
</dbReference>
<dbReference type="InterPro" id="IPR036322">
    <property type="entry name" value="WD40_repeat_dom_sf"/>
</dbReference>
<dbReference type="PROSITE" id="PS50294">
    <property type="entry name" value="WD_REPEATS_REGION"/>
    <property type="match status" value="3"/>
</dbReference>
<comment type="similarity">
    <text evidence="5">Belongs to the WD repeat MORG1 family.</text>
</comment>
<name>A0A6G1JQA9_9PLEO</name>
<evidence type="ECO:0000313" key="7">
    <source>
        <dbReference type="EMBL" id="KAF2702814.1"/>
    </source>
</evidence>
<evidence type="ECO:0000256" key="1">
    <source>
        <dbReference type="ARBA" id="ARBA00004496"/>
    </source>
</evidence>
<dbReference type="PROSITE" id="PS00678">
    <property type="entry name" value="WD_REPEATS_1"/>
    <property type="match status" value="1"/>
</dbReference>
<dbReference type="InterPro" id="IPR019775">
    <property type="entry name" value="WD40_repeat_CS"/>
</dbReference>
<feature type="repeat" description="WD" evidence="6">
    <location>
        <begin position="302"/>
        <end position="337"/>
    </location>
</feature>
<dbReference type="OrthoDB" id="1068471at2759"/>
<feature type="repeat" description="WD" evidence="6">
    <location>
        <begin position="12"/>
        <end position="54"/>
    </location>
</feature>
<evidence type="ECO:0000256" key="3">
    <source>
        <dbReference type="ARBA" id="ARBA00022574"/>
    </source>
</evidence>
<dbReference type="PRINTS" id="PR00320">
    <property type="entry name" value="GPROTEINBRPT"/>
</dbReference>
<dbReference type="GO" id="GO:0000398">
    <property type="term" value="P:mRNA splicing, via spliceosome"/>
    <property type="evidence" value="ECO:0007669"/>
    <property type="project" value="TreeGrafter"/>
</dbReference>
<dbReference type="Proteomes" id="UP000799428">
    <property type="component" value="Unassembled WGS sequence"/>
</dbReference>
<sequence>MPAFPTTPIAKLTGHGGIVHALAYSSGSASYILTGCSDRTIRLYNHTKATTTSVAPPAGSQAYAPGLVSKYSAHGYEVLSIDVSTDNEKFVSTGGDKSVFYWDVQTAQTIRRWSGHNARVNRGVFGGEGDSVIVSGSFDGTVKIWDIKQNNYKPIMTLDEARDSVTDIAIFDAEILVSSVDGRVRSYDLRMGMCSVDVIGYPVTSLSVSKKGTEALVSSLDSTVRLMDRGNGQLLKAYRDESFVNTDLRVRSTLGLNDSVVLSGSDDGMVFAWDLLEGECKHKFRHSDMREVKGKGAATGERKGKKDVVSAVAFCGARREWASAGGDGNVIVWGMDG</sequence>
<dbReference type="Gene3D" id="2.130.10.10">
    <property type="entry name" value="YVTN repeat-like/Quinoprotein amine dehydrogenase"/>
    <property type="match status" value="3"/>
</dbReference>
<dbReference type="Pfam" id="PF00400">
    <property type="entry name" value="WD40"/>
    <property type="match status" value="3"/>
</dbReference>
<dbReference type="InterPro" id="IPR001680">
    <property type="entry name" value="WD40_rpt"/>
</dbReference>
<feature type="repeat" description="WD" evidence="6">
    <location>
        <begin position="113"/>
        <end position="155"/>
    </location>
</feature>
<comment type="subcellular location">
    <subcellularLocation>
        <location evidence="1">Cytoplasm</location>
    </subcellularLocation>
</comment>
<evidence type="ECO:0000256" key="4">
    <source>
        <dbReference type="ARBA" id="ARBA00022737"/>
    </source>
</evidence>
<keyword evidence="3 6" id="KW-0853">WD repeat</keyword>
<dbReference type="GO" id="GO:0071013">
    <property type="term" value="C:catalytic step 2 spliceosome"/>
    <property type="evidence" value="ECO:0007669"/>
    <property type="project" value="TreeGrafter"/>
</dbReference>
<keyword evidence="4" id="KW-0677">Repeat</keyword>
<protein>
    <submittedName>
        <fullName evidence="7">WD40 repeat-like protein</fullName>
    </submittedName>
</protein>
<keyword evidence="8" id="KW-1185">Reference proteome</keyword>
<dbReference type="SMART" id="SM00320">
    <property type="entry name" value="WD40"/>
    <property type="match status" value="7"/>
</dbReference>
<evidence type="ECO:0000313" key="8">
    <source>
        <dbReference type="Proteomes" id="UP000799428"/>
    </source>
</evidence>
<gene>
    <name evidence="7" type="ORF">K504DRAFT_463997</name>
</gene>
<dbReference type="SUPFAM" id="SSF50978">
    <property type="entry name" value="WD40 repeat-like"/>
    <property type="match status" value="1"/>
</dbReference>
<dbReference type="AlphaFoldDB" id="A0A6G1JQA9"/>